<dbReference type="PIRSF" id="PIRSF016578">
    <property type="entry name" value="HsaA"/>
    <property type="match status" value="1"/>
</dbReference>
<dbReference type="Gene3D" id="2.40.110.10">
    <property type="entry name" value="Butyryl-CoA Dehydrogenase, subunit A, domain 2"/>
    <property type="match status" value="1"/>
</dbReference>
<dbReference type="SUPFAM" id="SSF56645">
    <property type="entry name" value="Acyl-CoA dehydrogenase NM domain-like"/>
    <property type="match status" value="1"/>
</dbReference>
<accession>A0A560MIU3</accession>
<dbReference type="InterPro" id="IPR013786">
    <property type="entry name" value="AcylCoA_DH/ox_N"/>
</dbReference>
<comment type="pathway">
    <text evidence="2">Amino-acid degradation; L-valine degradation.</text>
</comment>
<name>A0A560MIU3_9BRAD</name>
<evidence type="ECO:0000256" key="4">
    <source>
        <dbReference type="ARBA" id="ARBA00022456"/>
    </source>
</evidence>
<dbReference type="InterPro" id="IPR009075">
    <property type="entry name" value="AcylCo_DH/oxidase_C"/>
</dbReference>
<dbReference type="Pfam" id="PF00441">
    <property type="entry name" value="Acyl-CoA_dh_1"/>
    <property type="match status" value="1"/>
</dbReference>
<dbReference type="Pfam" id="PF02770">
    <property type="entry name" value="Acyl-CoA_dh_M"/>
    <property type="match status" value="1"/>
</dbReference>
<dbReference type="Gene3D" id="1.20.140.10">
    <property type="entry name" value="Butyryl-CoA Dehydrogenase, subunit A, domain 3"/>
    <property type="match status" value="1"/>
</dbReference>
<evidence type="ECO:0000256" key="3">
    <source>
        <dbReference type="ARBA" id="ARBA00009347"/>
    </source>
</evidence>
<dbReference type="PROSITE" id="PS00072">
    <property type="entry name" value="ACYL_COA_DH_1"/>
    <property type="match status" value="1"/>
</dbReference>
<dbReference type="FunFam" id="1.20.140.10:FF:000001">
    <property type="entry name" value="Acyl-CoA dehydrogenase"/>
    <property type="match status" value="1"/>
</dbReference>
<dbReference type="Proteomes" id="UP000321304">
    <property type="component" value="Unassembled WGS sequence"/>
</dbReference>
<evidence type="ECO:0000256" key="1">
    <source>
        <dbReference type="ARBA" id="ARBA00001974"/>
    </source>
</evidence>
<evidence type="ECO:0000259" key="11">
    <source>
        <dbReference type="Pfam" id="PF02771"/>
    </source>
</evidence>
<comment type="cofactor">
    <cofactor evidence="1 8">
        <name>FAD</name>
        <dbReference type="ChEBI" id="CHEBI:57692"/>
    </cofactor>
</comment>
<dbReference type="Gene3D" id="1.10.540.10">
    <property type="entry name" value="Acyl-CoA dehydrogenase/oxidase, N-terminal domain"/>
    <property type="match status" value="1"/>
</dbReference>
<feature type="domain" description="Acyl-CoA dehydrogenase/oxidase C-terminal" evidence="9">
    <location>
        <begin position="244"/>
        <end position="399"/>
    </location>
</feature>
<feature type="domain" description="Acyl-CoA dehydrogenase/oxidase N-terminal" evidence="11">
    <location>
        <begin position="21"/>
        <end position="131"/>
    </location>
</feature>
<dbReference type="GO" id="GO:0006552">
    <property type="term" value="P:L-leucine catabolic process"/>
    <property type="evidence" value="ECO:0007669"/>
    <property type="project" value="TreeGrafter"/>
</dbReference>
<dbReference type="Pfam" id="PF02771">
    <property type="entry name" value="Acyl-CoA_dh_N"/>
    <property type="match status" value="1"/>
</dbReference>
<evidence type="ECO:0000313" key="13">
    <source>
        <dbReference type="Proteomes" id="UP000321304"/>
    </source>
</evidence>
<evidence type="ECO:0000256" key="7">
    <source>
        <dbReference type="ARBA" id="ARBA00023002"/>
    </source>
</evidence>
<gene>
    <name evidence="12" type="ORF">FBZ93_101588</name>
</gene>
<dbReference type="InterPro" id="IPR006089">
    <property type="entry name" value="Acyl-CoA_DH_CS"/>
</dbReference>
<evidence type="ECO:0000256" key="8">
    <source>
        <dbReference type="RuleBase" id="RU362125"/>
    </source>
</evidence>
<protein>
    <submittedName>
        <fullName evidence="12">Isovaleryl-CoA dehydrogenase</fullName>
    </submittedName>
</protein>
<dbReference type="SUPFAM" id="SSF47203">
    <property type="entry name" value="Acyl-CoA dehydrogenase C-terminal domain-like"/>
    <property type="match status" value="1"/>
</dbReference>
<dbReference type="OrthoDB" id="9775090at2"/>
<keyword evidence="6 8" id="KW-0274">FAD</keyword>
<keyword evidence="5 8" id="KW-0285">Flavoprotein</keyword>
<keyword evidence="7 8" id="KW-0560">Oxidoreductase</keyword>
<feature type="domain" description="Acyl-CoA oxidase/dehydrogenase middle" evidence="10">
    <location>
        <begin position="136"/>
        <end position="232"/>
    </location>
</feature>
<dbReference type="InterPro" id="IPR037069">
    <property type="entry name" value="AcylCoA_DH/ox_N_sf"/>
</dbReference>
<dbReference type="PANTHER" id="PTHR43884">
    <property type="entry name" value="ACYL-COA DEHYDROGENASE"/>
    <property type="match status" value="1"/>
</dbReference>
<dbReference type="RefSeq" id="WP_146984458.1">
    <property type="nucleotide sequence ID" value="NZ_VITY01000001.1"/>
</dbReference>
<dbReference type="EMBL" id="VITY01000001">
    <property type="protein sequence ID" value="TWC07296.1"/>
    <property type="molecule type" value="Genomic_DNA"/>
</dbReference>
<dbReference type="AlphaFoldDB" id="A0A560MIU3"/>
<dbReference type="GO" id="GO:0050660">
    <property type="term" value="F:flavin adenine dinucleotide binding"/>
    <property type="evidence" value="ECO:0007669"/>
    <property type="project" value="InterPro"/>
</dbReference>
<dbReference type="FunFam" id="2.40.110.10:FF:000001">
    <property type="entry name" value="Acyl-CoA dehydrogenase, mitochondrial"/>
    <property type="match status" value="1"/>
</dbReference>
<evidence type="ECO:0000256" key="2">
    <source>
        <dbReference type="ARBA" id="ARBA00005109"/>
    </source>
</evidence>
<comment type="similarity">
    <text evidence="3 8">Belongs to the acyl-CoA dehydrogenase family.</text>
</comment>
<dbReference type="GO" id="GO:0008470">
    <property type="term" value="F:3-methylbutanoyl-CoA dehydrogenase activity"/>
    <property type="evidence" value="ECO:0007669"/>
    <property type="project" value="TreeGrafter"/>
</dbReference>
<dbReference type="InterPro" id="IPR046373">
    <property type="entry name" value="Acyl-CoA_Oxase/DH_mid-dom_sf"/>
</dbReference>
<dbReference type="InterPro" id="IPR006091">
    <property type="entry name" value="Acyl-CoA_Oxase/DH_mid-dom"/>
</dbReference>
<organism evidence="12 13">
    <name type="scientific">Bradyrhizobium macuxiense</name>
    <dbReference type="NCBI Taxonomy" id="1755647"/>
    <lineage>
        <taxon>Bacteria</taxon>
        <taxon>Pseudomonadati</taxon>
        <taxon>Pseudomonadota</taxon>
        <taxon>Alphaproteobacteria</taxon>
        <taxon>Hyphomicrobiales</taxon>
        <taxon>Nitrobacteraceae</taxon>
        <taxon>Bradyrhizobium</taxon>
    </lineage>
</organism>
<keyword evidence="4" id="KW-0101">Branched-chain amino acid catabolism</keyword>
<evidence type="ECO:0000259" key="10">
    <source>
        <dbReference type="Pfam" id="PF02770"/>
    </source>
</evidence>
<evidence type="ECO:0000256" key="5">
    <source>
        <dbReference type="ARBA" id="ARBA00022630"/>
    </source>
</evidence>
<dbReference type="PANTHER" id="PTHR43884:SF12">
    <property type="entry name" value="ISOVALERYL-COA DEHYDROGENASE, MITOCHONDRIAL-RELATED"/>
    <property type="match status" value="1"/>
</dbReference>
<dbReference type="InterPro" id="IPR009100">
    <property type="entry name" value="AcylCoA_DH/oxidase_NM_dom_sf"/>
</dbReference>
<evidence type="ECO:0000313" key="12">
    <source>
        <dbReference type="EMBL" id="TWC07296.1"/>
    </source>
</evidence>
<evidence type="ECO:0000259" key="9">
    <source>
        <dbReference type="Pfam" id="PF00441"/>
    </source>
</evidence>
<reference evidence="12 13" key="1">
    <citation type="submission" date="2019-06" db="EMBL/GenBank/DDBJ databases">
        <title>Genomic Encyclopedia of Type Strains, Phase IV (KMG-V): Genome sequencing to study the core and pangenomes of soil and plant-associated prokaryotes.</title>
        <authorList>
            <person name="Whitman W."/>
        </authorList>
    </citation>
    <scope>NUCLEOTIDE SEQUENCE [LARGE SCALE GENOMIC DNA]</scope>
    <source>
        <strain evidence="12 13">BR 10355</strain>
    </source>
</reference>
<keyword evidence="13" id="KW-1185">Reference proteome</keyword>
<sequence>MTTSQARLSGDNRASMFALDEQQQAILDQADRFARKELYPLSERMDREEWWPDDAFRTIGDNGFFGATIPEEHGGAGMDLVAAGLVLQGFARWNHAMALSWVAHDNLCANNIYRNGNELQRRKYLPDLCKGRTIGALGLTEPGAGSDALGSMRTTARRDGDHYVLNGGKIFITNGPVADVILVYAKTDRAKGAHGISAFIVEKGFPGFKVAQKLTKMGYRGSQTAELVFEDCRVPVENLVGGENRGVSIVMSGLDLERAMVAPLCLGVSERALQLSIDYAQTRQQFGKPIGSFQMVQSMLAEMYVQVETMRTFTYRTLAEAAPLEIGGGGRGDIHMLTAASVMYAAEACHAVLDRAVQIHGGSGYIWESEINRLFRSIKLLEIGAGTTEVRKMIIAGELLKDVASHG</sequence>
<dbReference type="FunFam" id="1.10.540.10:FF:000026">
    <property type="entry name" value="Acyl-CoA dehydrogenase medium chain"/>
    <property type="match status" value="1"/>
</dbReference>
<evidence type="ECO:0000256" key="6">
    <source>
        <dbReference type="ARBA" id="ARBA00022827"/>
    </source>
</evidence>
<comment type="caution">
    <text evidence="12">The sequence shown here is derived from an EMBL/GenBank/DDBJ whole genome shotgun (WGS) entry which is preliminary data.</text>
</comment>
<dbReference type="InterPro" id="IPR036250">
    <property type="entry name" value="AcylCo_DH-like_C"/>
</dbReference>
<proteinExistence type="inferred from homology"/>